<name>A0A6I6J774_9BACT</name>
<accession>A0A6I6J774</accession>
<organism evidence="2 3">
    <name type="scientific">Pseudodesulfovibrio cashew</name>
    <dbReference type="NCBI Taxonomy" id="2678688"/>
    <lineage>
        <taxon>Bacteria</taxon>
        <taxon>Pseudomonadati</taxon>
        <taxon>Thermodesulfobacteriota</taxon>
        <taxon>Desulfovibrionia</taxon>
        <taxon>Desulfovibrionales</taxon>
        <taxon>Desulfovibrionaceae</taxon>
    </lineage>
</organism>
<feature type="transmembrane region" description="Helical" evidence="1">
    <location>
        <begin position="51"/>
        <end position="71"/>
    </location>
</feature>
<evidence type="ECO:0000313" key="3">
    <source>
        <dbReference type="Proteomes" id="UP000428328"/>
    </source>
</evidence>
<feature type="transmembrane region" description="Helical" evidence="1">
    <location>
        <begin position="18"/>
        <end position="39"/>
    </location>
</feature>
<keyword evidence="1" id="KW-0472">Membrane</keyword>
<dbReference type="KEGG" id="psel:GM415_00375"/>
<keyword evidence="1" id="KW-0812">Transmembrane</keyword>
<gene>
    <name evidence="2" type="ORF">GM415_00375</name>
</gene>
<dbReference type="RefSeq" id="WP_158945671.1">
    <property type="nucleotide sequence ID" value="NZ_CP046400.1"/>
</dbReference>
<feature type="transmembrane region" description="Helical" evidence="1">
    <location>
        <begin position="119"/>
        <end position="136"/>
    </location>
</feature>
<dbReference type="Proteomes" id="UP000428328">
    <property type="component" value="Chromosome"/>
</dbReference>
<feature type="transmembrane region" description="Helical" evidence="1">
    <location>
        <begin position="92"/>
        <end position="113"/>
    </location>
</feature>
<keyword evidence="1" id="KW-1133">Transmembrane helix</keyword>
<reference evidence="2 3" key="1">
    <citation type="submission" date="2019-11" db="EMBL/GenBank/DDBJ databases">
        <authorList>
            <person name="Zheng R.K."/>
            <person name="Sun C.M."/>
        </authorList>
    </citation>
    <scope>NUCLEOTIDE SEQUENCE [LARGE SCALE GENOMIC DNA]</scope>
    <source>
        <strain evidence="2 3">SRB007</strain>
    </source>
</reference>
<evidence type="ECO:0000256" key="1">
    <source>
        <dbReference type="SAM" id="Phobius"/>
    </source>
</evidence>
<keyword evidence="3" id="KW-1185">Reference proteome</keyword>
<dbReference type="AlphaFoldDB" id="A0A6I6J774"/>
<sequence>MADAQAIDAVRKTLFRRYLLMLTPAAILFAAWAACRQAGLVPASDKALTDLVGPAAFIAAIVLAVAAPLLYRIRFVKRVEGSPHVEAETFTAFQLSLTSLALLAPYAAAAGYMAGVSTFHFSGAFLAALYGAYYYFPSQKRVAQEMRLFRVPTAGGKG</sequence>
<proteinExistence type="predicted"/>
<protein>
    <submittedName>
        <fullName evidence="2">Uncharacterized protein</fullName>
    </submittedName>
</protein>
<dbReference type="EMBL" id="CP046400">
    <property type="protein sequence ID" value="QGY38656.1"/>
    <property type="molecule type" value="Genomic_DNA"/>
</dbReference>
<evidence type="ECO:0000313" key="2">
    <source>
        <dbReference type="EMBL" id="QGY38656.1"/>
    </source>
</evidence>